<feature type="non-terminal residue" evidence="1">
    <location>
        <position position="1"/>
    </location>
</feature>
<accession>A0A819Y203</accession>
<evidence type="ECO:0000313" key="1">
    <source>
        <dbReference type="EMBL" id="CAF4151024.1"/>
    </source>
</evidence>
<dbReference type="Proteomes" id="UP000663836">
    <property type="component" value="Unassembled WGS sequence"/>
</dbReference>
<protein>
    <submittedName>
        <fullName evidence="1">Uncharacterized protein</fullName>
    </submittedName>
</protein>
<comment type="caution">
    <text evidence="1">The sequence shown here is derived from an EMBL/GenBank/DDBJ whole genome shotgun (WGS) entry which is preliminary data.</text>
</comment>
<organism evidence="1 2">
    <name type="scientific">Rotaria sordida</name>
    <dbReference type="NCBI Taxonomy" id="392033"/>
    <lineage>
        <taxon>Eukaryota</taxon>
        <taxon>Metazoa</taxon>
        <taxon>Spiralia</taxon>
        <taxon>Gnathifera</taxon>
        <taxon>Rotifera</taxon>
        <taxon>Eurotatoria</taxon>
        <taxon>Bdelloidea</taxon>
        <taxon>Philodinida</taxon>
        <taxon>Philodinidae</taxon>
        <taxon>Rotaria</taxon>
    </lineage>
</organism>
<gene>
    <name evidence="1" type="ORF">JBS370_LOCUS33990</name>
</gene>
<proteinExistence type="predicted"/>
<evidence type="ECO:0000313" key="2">
    <source>
        <dbReference type="Proteomes" id="UP000663836"/>
    </source>
</evidence>
<name>A0A819Y203_9BILA</name>
<sequence length="259" mass="30865">HLIHKINELTDRSYILSWKLSIRDNNSSIIEYIIERYFKSYLSFIRIETITSITERKDYTYYGKPNHQTCSNIQEKNLNSVKHLYITSKEIEDNCVNYFPNVNGLSIKTSVDSIIITLHHIINLLYFTPNVHTLNVSLLFCNININSNKQNEKFQYVLKKNKIQSLVLNGECLFGAIQFIVYLFPRLEYLKTQIERKEIEQILRFLLSKTHNKTRNLFYLCISMVPKVCLKETKMVIKSENLFNDHSIKYINRDLHLWW</sequence>
<dbReference type="AlphaFoldDB" id="A0A819Y203"/>
<reference evidence="1" key="1">
    <citation type="submission" date="2021-02" db="EMBL/GenBank/DDBJ databases">
        <authorList>
            <person name="Nowell W R."/>
        </authorList>
    </citation>
    <scope>NUCLEOTIDE SEQUENCE</scope>
</reference>
<dbReference type="EMBL" id="CAJOBD010010334">
    <property type="protein sequence ID" value="CAF4151024.1"/>
    <property type="molecule type" value="Genomic_DNA"/>
</dbReference>